<dbReference type="SMART" id="SM00460">
    <property type="entry name" value="TGc"/>
    <property type="match status" value="1"/>
</dbReference>
<reference evidence="2" key="2">
    <citation type="submission" date="2020-09" db="EMBL/GenBank/DDBJ databases">
        <authorList>
            <person name="Sun Q."/>
            <person name="Zhou Y."/>
        </authorList>
    </citation>
    <scope>NUCLEOTIDE SEQUENCE</scope>
    <source>
        <strain evidence="2">CGMCC 1.15519</strain>
    </source>
</reference>
<dbReference type="InterPro" id="IPR002931">
    <property type="entry name" value="Transglutaminase-like"/>
</dbReference>
<dbReference type="InterPro" id="IPR038765">
    <property type="entry name" value="Papain-like_cys_pep_sf"/>
</dbReference>
<feature type="domain" description="Transglutaminase-like" evidence="1">
    <location>
        <begin position="157"/>
        <end position="222"/>
    </location>
</feature>
<dbReference type="AlphaFoldDB" id="A0A917E4I8"/>
<evidence type="ECO:0000313" key="2">
    <source>
        <dbReference type="EMBL" id="GGE00101.1"/>
    </source>
</evidence>
<evidence type="ECO:0000259" key="1">
    <source>
        <dbReference type="SMART" id="SM00460"/>
    </source>
</evidence>
<dbReference type="PANTHER" id="PTHR33490:SF6">
    <property type="entry name" value="SLL1049 PROTEIN"/>
    <property type="match status" value="1"/>
</dbReference>
<proteinExistence type="predicted"/>
<dbReference type="RefSeq" id="WP_188761131.1">
    <property type="nucleotide sequence ID" value="NZ_BMJM01000001.1"/>
</dbReference>
<dbReference type="Pfam" id="PF01841">
    <property type="entry name" value="Transglut_core"/>
    <property type="match status" value="1"/>
</dbReference>
<gene>
    <name evidence="2" type="ORF">GCM10011529_02830</name>
</gene>
<keyword evidence="3" id="KW-1185">Reference proteome</keyword>
<dbReference type="Proteomes" id="UP000635071">
    <property type="component" value="Unassembled WGS sequence"/>
</dbReference>
<evidence type="ECO:0000313" key="3">
    <source>
        <dbReference type="Proteomes" id="UP000635071"/>
    </source>
</evidence>
<dbReference type="Pfam" id="PF08379">
    <property type="entry name" value="Bact_transglu_N"/>
    <property type="match status" value="1"/>
</dbReference>
<sequence>MRIKVAYSTIYDYSALASDVIQLLRVEPCGHHDQHIIHWRLDTDADGHLRRGRDVFGNITHMFYADAPIRRLSLHVTGEVDTTETHGVLTGTPEPLPPSIYLRSTPLSTADDAIRNFARECAGANQLETCHVMLKALFERMTFDADATESQTGAAHAFALQAGVCQDYSHIFAAAARYLEIPARYVSGHLVRADGIVTQPAGHAWVEAHLPDLGWVGFDPTNGMSTTESYLRVAVGLDYLDAAPVRGARRGGGAETMAVSVTASEAGLATAVSGSQKQSQSQN</sequence>
<reference evidence="2" key="1">
    <citation type="journal article" date="2014" name="Int. J. Syst. Evol. Microbiol.">
        <title>Complete genome sequence of Corynebacterium casei LMG S-19264T (=DSM 44701T), isolated from a smear-ripened cheese.</title>
        <authorList>
            <consortium name="US DOE Joint Genome Institute (JGI-PGF)"/>
            <person name="Walter F."/>
            <person name="Albersmeier A."/>
            <person name="Kalinowski J."/>
            <person name="Ruckert C."/>
        </authorList>
    </citation>
    <scope>NUCLEOTIDE SEQUENCE</scope>
    <source>
        <strain evidence="2">CGMCC 1.15519</strain>
    </source>
</reference>
<comment type="caution">
    <text evidence="2">The sequence shown here is derived from an EMBL/GenBank/DDBJ whole genome shotgun (WGS) entry which is preliminary data.</text>
</comment>
<protein>
    <submittedName>
        <fullName evidence="2">Transglutaminase</fullName>
    </submittedName>
</protein>
<name>A0A917E4I8_9SPHN</name>
<dbReference type="InterPro" id="IPR013589">
    <property type="entry name" value="Bac_transglu_N"/>
</dbReference>
<dbReference type="EMBL" id="BMJM01000001">
    <property type="protein sequence ID" value="GGE00101.1"/>
    <property type="molecule type" value="Genomic_DNA"/>
</dbReference>
<dbReference type="SUPFAM" id="SSF54001">
    <property type="entry name" value="Cysteine proteinases"/>
    <property type="match status" value="1"/>
</dbReference>
<organism evidence="2 3">
    <name type="scientific">Sandarakinorhabdus glacialis</name>
    <dbReference type="NCBI Taxonomy" id="1614636"/>
    <lineage>
        <taxon>Bacteria</taxon>
        <taxon>Pseudomonadati</taxon>
        <taxon>Pseudomonadota</taxon>
        <taxon>Alphaproteobacteria</taxon>
        <taxon>Sphingomonadales</taxon>
        <taxon>Sphingosinicellaceae</taxon>
        <taxon>Sandarakinorhabdus</taxon>
    </lineage>
</organism>
<dbReference type="Gene3D" id="3.10.620.30">
    <property type="match status" value="1"/>
</dbReference>
<accession>A0A917E4I8</accession>
<dbReference type="PANTHER" id="PTHR33490">
    <property type="entry name" value="BLR5614 PROTEIN-RELATED"/>
    <property type="match status" value="1"/>
</dbReference>